<gene>
    <name evidence="1" type="ORF">Adt_30032</name>
</gene>
<dbReference type="PANTHER" id="PTHR47701:SF2">
    <property type="entry name" value="PROTEIN MODIFIER OF SNC1 11"/>
    <property type="match status" value="1"/>
</dbReference>
<comment type="caution">
    <text evidence="1">The sequence shown here is derived from an EMBL/GenBank/DDBJ whole genome shotgun (WGS) entry which is preliminary data.</text>
</comment>
<dbReference type="PANTHER" id="PTHR47701">
    <property type="entry name" value="PROTEIN MODIFIER OF SNC1 11"/>
    <property type="match status" value="1"/>
</dbReference>
<sequence>MGTTVSCLSSNLFNCIGFIAGLALGPPCKGCLLRFGIVQSAPADEEARKKARLARFGSVAKVDSAEEDKKKTRGIRRQLLQARLGVNCLDASLTLLEGEGANIKSSMTFT</sequence>
<proteinExistence type="predicted"/>
<dbReference type="AlphaFoldDB" id="A0ABD1RBM1"/>
<evidence type="ECO:0000313" key="2">
    <source>
        <dbReference type="Proteomes" id="UP001604336"/>
    </source>
</evidence>
<dbReference type="EMBL" id="JBFOLK010000009">
    <property type="protein sequence ID" value="KAL2485276.1"/>
    <property type="molecule type" value="Genomic_DNA"/>
</dbReference>
<protein>
    <submittedName>
        <fullName evidence="1">Protein MODIFIER OF like</fullName>
    </submittedName>
</protein>
<dbReference type="Proteomes" id="UP001604336">
    <property type="component" value="Unassembled WGS sequence"/>
</dbReference>
<dbReference type="InterPro" id="IPR044209">
    <property type="entry name" value="MOS11"/>
</dbReference>
<reference evidence="2" key="1">
    <citation type="submission" date="2024-07" db="EMBL/GenBank/DDBJ databases">
        <title>Two chromosome-level genome assemblies of Korean endemic species Abeliophyllum distichum and Forsythia ovata (Oleaceae).</title>
        <authorList>
            <person name="Jang H."/>
        </authorList>
    </citation>
    <scope>NUCLEOTIDE SEQUENCE [LARGE SCALE GENOMIC DNA]</scope>
</reference>
<keyword evidence="2" id="KW-1185">Reference proteome</keyword>
<accession>A0ABD1RBM1</accession>
<name>A0ABD1RBM1_9LAMI</name>
<evidence type="ECO:0000313" key="1">
    <source>
        <dbReference type="EMBL" id="KAL2485276.1"/>
    </source>
</evidence>
<organism evidence="1 2">
    <name type="scientific">Abeliophyllum distichum</name>
    <dbReference type="NCBI Taxonomy" id="126358"/>
    <lineage>
        <taxon>Eukaryota</taxon>
        <taxon>Viridiplantae</taxon>
        <taxon>Streptophyta</taxon>
        <taxon>Embryophyta</taxon>
        <taxon>Tracheophyta</taxon>
        <taxon>Spermatophyta</taxon>
        <taxon>Magnoliopsida</taxon>
        <taxon>eudicotyledons</taxon>
        <taxon>Gunneridae</taxon>
        <taxon>Pentapetalae</taxon>
        <taxon>asterids</taxon>
        <taxon>lamiids</taxon>
        <taxon>Lamiales</taxon>
        <taxon>Oleaceae</taxon>
        <taxon>Forsythieae</taxon>
        <taxon>Abeliophyllum</taxon>
    </lineage>
</organism>